<dbReference type="Proteomes" id="UP000790377">
    <property type="component" value="Unassembled WGS sequence"/>
</dbReference>
<gene>
    <name evidence="1" type="ORF">BJ138DRAFT_1143700</name>
</gene>
<evidence type="ECO:0000313" key="1">
    <source>
        <dbReference type="EMBL" id="KAH7914559.1"/>
    </source>
</evidence>
<reference evidence="1" key="1">
    <citation type="journal article" date="2021" name="New Phytol.">
        <title>Evolutionary innovations through gain and loss of genes in the ectomycorrhizal Boletales.</title>
        <authorList>
            <person name="Wu G."/>
            <person name="Miyauchi S."/>
            <person name="Morin E."/>
            <person name="Kuo A."/>
            <person name="Drula E."/>
            <person name="Varga T."/>
            <person name="Kohler A."/>
            <person name="Feng B."/>
            <person name="Cao Y."/>
            <person name="Lipzen A."/>
            <person name="Daum C."/>
            <person name="Hundley H."/>
            <person name="Pangilinan J."/>
            <person name="Johnson J."/>
            <person name="Barry K."/>
            <person name="LaButti K."/>
            <person name="Ng V."/>
            <person name="Ahrendt S."/>
            <person name="Min B."/>
            <person name="Choi I.G."/>
            <person name="Park H."/>
            <person name="Plett J.M."/>
            <person name="Magnuson J."/>
            <person name="Spatafora J.W."/>
            <person name="Nagy L.G."/>
            <person name="Henrissat B."/>
            <person name="Grigoriev I.V."/>
            <person name="Yang Z.L."/>
            <person name="Xu J."/>
            <person name="Martin F.M."/>
        </authorList>
    </citation>
    <scope>NUCLEOTIDE SEQUENCE</scope>
    <source>
        <strain evidence="1">ATCC 28755</strain>
    </source>
</reference>
<evidence type="ECO:0000313" key="2">
    <source>
        <dbReference type="Proteomes" id="UP000790377"/>
    </source>
</evidence>
<proteinExistence type="predicted"/>
<comment type="caution">
    <text evidence="1">The sequence shown here is derived from an EMBL/GenBank/DDBJ whole genome shotgun (WGS) entry which is preliminary data.</text>
</comment>
<name>A0ACB8AMC8_9AGAM</name>
<accession>A0ACB8AMC8</accession>
<dbReference type="EMBL" id="MU267612">
    <property type="protein sequence ID" value="KAH7914559.1"/>
    <property type="molecule type" value="Genomic_DNA"/>
</dbReference>
<keyword evidence="2" id="KW-1185">Reference proteome</keyword>
<organism evidence="1 2">
    <name type="scientific">Hygrophoropsis aurantiaca</name>
    <dbReference type="NCBI Taxonomy" id="72124"/>
    <lineage>
        <taxon>Eukaryota</taxon>
        <taxon>Fungi</taxon>
        <taxon>Dikarya</taxon>
        <taxon>Basidiomycota</taxon>
        <taxon>Agaricomycotina</taxon>
        <taxon>Agaricomycetes</taxon>
        <taxon>Agaricomycetidae</taxon>
        <taxon>Boletales</taxon>
        <taxon>Coniophorineae</taxon>
        <taxon>Hygrophoropsidaceae</taxon>
        <taxon>Hygrophoropsis</taxon>
    </lineage>
</organism>
<sequence>MSITASFAEDFWVRRAFGFAGYTFLVWDHILTFEREITYIWKAPWTISKGAFLINRYGNIASQTFVCLEEIGWLSDGSQTWCQRFKIFGAMYALVATESVHILVLMRAWAIWGCTRRMAIWLLLTYTIYFSLMFGMTVFESTKIRFQTFQYLSLTGVCVGTTPKYVWFIFILSFSLDAIVFILTTRSLRRYSRSSRHLYPSTLIYRLFKDIIIFFLACTADNMVRAIMWTVYATRPQYFISITVSVPFICTVGQRLVLNLRGLQAHTYTTGELSREVDRQMMAFISQGDDREDHYAQPIKESVSQSTGTGGPKQGDGDDADIIVTRITTTEELPTSSETCTTIIS</sequence>
<protein>
    <submittedName>
        <fullName evidence="1">Uncharacterized protein</fullName>
    </submittedName>
</protein>